<comment type="subcellular location">
    <subcellularLocation>
        <location evidence="1">Cell membrane</location>
        <topology evidence="1">Multi-pass membrane protein</topology>
    </subcellularLocation>
</comment>
<feature type="transmembrane region" description="Helical" evidence="6">
    <location>
        <begin position="741"/>
        <end position="759"/>
    </location>
</feature>
<evidence type="ECO:0000313" key="9">
    <source>
        <dbReference type="Proteomes" id="UP000295341"/>
    </source>
</evidence>
<feature type="transmembrane region" description="Helical" evidence="6">
    <location>
        <begin position="366"/>
        <end position="385"/>
    </location>
</feature>
<dbReference type="PANTHER" id="PTHR33406">
    <property type="entry name" value="MEMBRANE PROTEIN MJ1562-RELATED"/>
    <property type="match status" value="1"/>
</dbReference>
<evidence type="ECO:0000313" key="8">
    <source>
        <dbReference type="EMBL" id="TDU30933.1"/>
    </source>
</evidence>
<evidence type="ECO:0000256" key="3">
    <source>
        <dbReference type="ARBA" id="ARBA00022692"/>
    </source>
</evidence>
<accession>A0A4S3K1R9</accession>
<evidence type="ECO:0000256" key="5">
    <source>
        <dbReference type="ARBA" id="ARBA00023136"/>
    </source>
</evidence>
<keyword evidence="5 6" id="KW-0472">Membrane</keyword>
<comment type="caution">
    <text evidence="8">The sequence shown here is derived from an EMBL/GenBank/DDBJ whole genome shotgun (WGS) entry which is preliminary data.</text>
</comment>
<dbReference type="Pfam" id="PF03176">
    <property type="entry name" value="MMPL"/>
    <property type="match status" value="1"/>
</dbReference>
<sequence length="819" mass="90665">MTSSAPKAASTVPAADPLRFRVAAWIMKHRGGVLIAFVLITLGFMGGFPGIEIRTIFKDLLPEDDPFVQVYYDHPNFGNPLTMSIMIKRKQGDIYNADTLDKVWKMTRDIDLGPNVDHDQIISLSTEKLRYAEATPFGIDMRPLMDGHAPASPEEVHDFRRRIQLSPNARTFYVSRDETATLINATFLDSIEYGEAFNYAYDLVEKARDENHDVFLAGQPVLTGWVYKLQKQTYNIFGVTLALLTIALVLYMRNIAGVVTPIVCALVAAVWGFGFIGWLGRPIEPLLMIVPLLLVARTFSHCIQYTERYYEILSHVGDKRKAAEITMGVMMAPSILGILTDVFGIVFIAVAPIVTMHNHALFCGAWALWIIPTGVFLISILLSYLPVPKNVDQIAGGEGKESGIHLLQKNLLHRIARITYGKPARITAVVMVVLTAWAVYDSLQIKIGNPTEGSNLLWNDSDFNTAVRAINANFPGMNTLEIVIESKDPNNDGERVGRLVEATMLRKRIQEIVEKDPILAPRATLSFTDYMMEGNRLMAGGNPKWLPLDPTRVAVNGAADAVTFGSNPINFGHVADFVFQHSTVSLWYADNKQETVDAALASAQRAVDEVGVEHDMFRVRMGTGFIALQQAMNNVVKRYHWFILGLVNLAIAFISAYAYRSFVAAFLLLVPVNVSNFLQIAAMHQLGIGLDINATIVAVMGVGVGIDYGIYLLSRICEEFTASGHDWGKAITNSLTTTGKAIMFTATIMLVGILPWYFLSDLKFMADMGMLLVAIMLINMVLSLVLLPLLVWYVKPKFASREDLIVGEGVDLSKYAVAK</sequence>
<keyword evidence="4 6" id="KW-1133">Transmembrane helix</keyword>
<dbReference type="EMBL" id="SOBT01000008">
    <property type="protein sequence ID" value="TDU30933.1"/>
    <property type="molecule type" value="Genomic_DNA"/>
</dbReference>
<feature type="transmembrane region" description="Helical" evidence="6">
    <location>
        <begin position="234"/>
        <end position="252"/>
    </location>
</feature>
<dbReference type="GO" id="GO:0005886">
    <property type="term" value="C:plasma membrane"/>
    <property type="evidence" value="ECO:0007669"/>
    <property type="project" value="UniProtKB-SubCell"/>
</dbReference>
<keyword evidence="9" id="KW-1185">Reference proteome</keyword>
<dbReference type="Gene3D" id="1.20.1640.10">
    <property type="entry name" value="Multidrug efflux transporter AcrB transmembrane domain"/>
    <property type="match status" value="2"/>
</dbReference>
<keyword evidence="2" id="KW-1003">Cell membrane</keyword>
<evidence type="ECO:0000259" key="7">
    <source>
        <dbReference type="Pfam" id="PF03176"/>
    </source>
</evidence>
<organism evidence="8 9">
    <name type="scientific">Panacagrimonas perspica</name>
    <dbReference type="NCBI Taxonomy" id="381431"/>
    <lineage>
        <taxon>Bacteria</taxon>
        <taxon>Pseudomonadati</taxon>
        <taxon>Pseudomonadota</taxon>
        <taxon>Gammaproteobacteria</taxon>
        <taxon>Nevskiales</taxon>
        <taxon>Nevskiaceae</taxon>
        <taxon>Panacagrimonas</taxon>
    </lineage>
</organism>
<dbReference type="AlphaFoldDB" id="A0A4S3K1R9"/>
<name>A0A4S3K1R9_9GAMM</name>
<dbReference type="SUPFAM" id="SSF82866">
    <property type="entry name" value="Multidrug efflux transporter AcrB transmembrane domain"/>
    <property type="match status" value="2"/>
</dbReference>
<evidence type="ECO:0000256" key="1">
    <source>
        <dbReference type="ARBA" id="ARBA00004651"/>
    </source>
</evidence>
<feature type="transmembrane region" description="Helical" evidence="6">
    <location>
        <begin position="692"/>
        <end position="713"/>
    </location>
</feature>
<dbReference type="PANTHER" id="PTHR33406:SF10">
    <property type="entry name" value="SSD DOMAIN-CONTAINING PROTEIN"/>
    <property type="match status" value="1"/>
</dbReference>
<evidence type="ECO:0000256" key="2">
    <source>
        <dbReference type="ARBA" id="ARBA00022475"/>
    </source>
</evidence>
<proteinExistence type="predicted"/>
<dbReference type="InterPro" id="IPR004869">
    <property type="entry name" value="MMPL_dom"/>
</dbReference>
<feature type="transmembrane region" description="Helical" evidence="6">
    <location>
        <begin position="329"/>
        <end position="354"/>
    </location>
</feature>
<gene>
    <name evidence="8" type="ORF">DFR24_0290</name>
</gene>
<feature type="domain" description="Membrane transport protein MMPL" evidence="7">
    <location>
        <begin position="589"/>
        <end position="793"/>
    </location>
</feature>
<reference evidence="8 9" key="1">
    <citation type="submission" date="2019-03" db="EMBL/GenBank/DDBJ databases">
        <title>Genomic Encyclopedia of Type Strains, Phase IV (KMG-IV): sequencing the most valuable type-strain genomes for metagenomic binning, comparative biology and taxonomic classification.</title>
        <authorList>
            <person name="Goeker M."/>
        </authorList>
    </citation>
    <scope>NUCLEOTIDE SEQUENCE [LARGE SCALE GENOMIC DNA]</scope>
    <source>
        <strain evidence="8 9">DSM 26377</strain>
    </source>
</reference>
<dbReference type="OrthoDB" id="9803781at2"/>
<protein>
    <recommendedName>
        <fullName evidence="7">Membrane transport protein MMPL domain-containing protein</fullName>
    </recommendedName>
</protein>
<evidence type="ECO:0000256" key="4">
    <source>
        <dbReference type="ARBA" id="ARBA00022989"/>
    </source>
</evidence>
<feature type="transmembrane region" description="Helical" evidence="6">
    <location>
        <begin position="639"/>
        <end position="659"/>
    </location>
</feature>
<feature type="transmembrane region" description="Helical" evidence="6">
    <location>
        <begin position="771"/>
        <end position="794"/>
    </location>
</feature>
<feature type="transmembrane region" description="Helical" evidence="6">
    <location>
        <begin position="31"/>
        <end position="51"/>
    </location>
</feature>
<dbReference type="InterPro" id="IPR050545">
    <property type="entry name" value="Mycobact_MmpL"/>
</dbReference>
<dbReference type="Proteomes" id="UP000295341">
    <property type="component" value="Unassembled WGS sequence"/>
</dbReference>
<feature type="transmembrane region" description="Helical" evidence="6">
    <location>
        <begin position="258"/>
        <end position="279"/>
    </location>
</feature>
<evidence type="ECO:0000256" key="6">
    <source>
        <dbReference type="SAM" id="Phobius"/>
    </source>
</evidence>
<keyword evidence="3 6" id="KW-0812">Transmembrane</keyword>